<protein>
    <submittedName>
        <fullName evidence="2">Uncharacterized protein</fullName>
    </submittedName>
</protein>
<proteinExistence type="predicted"/>
<accession>A0A2W5KMV4</accession>
<evidence type="ECO:0000313" key="3">
    <source>
        <dbReference type="Proteomes" id="UP000249046"/>
    </source>
</evidence>
<evidence type="ECO:0000313" key="2">
    <source>
        <dbReference type="EMBL" id="PZQ18352.1"/>
    </source>
</evidence>
<feature type="chain" id="PRO_5015985354" evidence="1">
    <location>
        <begin position="22"/>
        <end position="307"/>
    </location>
</feature>
<dbReference type="EMBL" id="QFPO01000003">
    <property type="protein sequence ID" value="PZQ18352.1"/>
    <property type="molecule type" value="Genomic_DNA"/>
</dbReference>
<dbReference type="Proteomes" id="UP000249046">
    <property type="component" value="Unassembled WGS sequence"/>
</dbReference>
<gene>
    <name evidence="2" type="ORF">DI564_03325</name>
</gene>
<keyword evidence="1" id="KW-0732">Signal</keyword>
<reference evidence="2 3" key="1">
    <citation type="submission" date="2017-08" db="EMBL/GenBank/DDBJ databases">
        <title>Infants hospitalized years apart are colonized by the same room-sourced microbial strains.</title>
        <authorList>
            <person name="Brooks B."/>
            <person name="Olm M.R."/>
            <person name="Firek B.A."/>
            <person name="Baker R."/>
            <person name="Thomas B.C."/>
            <person name="Morowitz M.J."/>
            <person name="Banfield J.F."/>
        </authorList>
    </citation>
    <scope>NUCLEOTIDE SEQUENCE [LARGE SCALE GENOMIC DNA]</scope>
    <source>
        <strain evidence="2">S2_005_003_R2_42</strain>
    </source>
</reference>
<sequence>MPLRHAFAACVLLLASGAVPAQSSALKFTPHSGDTTVQDFADELGKNPTERQQLASAIETVKRDVLERDYAARGWKNNVAGAYAFFICSLHMVWSGDEPSTTQKDALFAAMSEELAPSLAGVSDKEKTALYNTLIASATLPLLLHVDGKQNDNRAELEQARELATQYSRRIMKMEPQALAGFFSGGAGGTAGASAGTAVARPAADGSLDGRYNCQMAALQFDGVNYLTQYRPTGMWFAIEGGSYSAQQGGGTIDAGADVVGFRGGAYDGWRGARRGEAIVFRKNDYGNARPGESIRSGDLRCGRASR</sequence>
<name>A0A2W5KMV4_9GAMM</name>
<dbReference type="InterPro" id="IPR046505">
    <property type="entry name" value="DUF6683"/>
</dbReference>
<comment type="caution">
    <text evidence="2">The sequence shown here is derived from an EMBL/GenBank/DDBJ whole genome shotgun (WGS) entry which is preliminary data.</text>
</comment>
<feature type="signal peptide" evidence="1">
    <location>
        <begin position="1"/>
        <end position="21"/>
    </location>
</feature>
<organism evidence="2 3">
    <name type="scientific">Rhodanobacter denitrificans</name>
    <dbReference type="NCBI Taxonomy" id="666685"/>
    <lineage>
        <taxon>Bacteria</taxon>
        <taxon>Pseudomonadati</taxon>
        <taxon>Pseudomonadota</taxon>
        <taxon>Gammaproteobacteria</taxon>
        <taxon>Lysobacterales</taxon>
        <taxon>Rhodanobacteraceae</taxon>
        <taxon>Rhodanobacter</taxon>
    </lineage>
</organism>
<evidence type="ECO:0000256" key="1">
    <source>
        <dbReference type="SAM" id="SignalP"/>
    </source>
</evidence>
<dbReference type="Pfam" id="PF20388">
    <property type="entry name" value="DUF6683"/>
    <property type="match status" value="1"/>
</dbReference>
<dbReference type="AlphaFoldDB" id="A0A2W5KMV4"/>